<evidence type="ECO:0000256" key="1">
    <source>
        <dbReference type="ARBA" id="ARBA00004141"/>
    </source>
</evidence>
<reference evidence="7" key="1">
    <citation type="submission" date="2022-01" db="EMBL/GenBank/DDBJ databases">
        <authorList>
            <person name="Braso-Vives M."/>
        </authorList>
    </citation>
    <scope>NUCLEOTIDE SEQUENCE</scope>
</reference>
<dbReference type="PANTHER" id="PTHR13628">
    <property type="entry name" value="TRANSMEMBRANE PROTEIN 267"/>
    <property type="match status" value="1"/>
</dbReference>
<organism evidence="7 8">
    <name type="scientific">Branchiostoma lanceolatum</name>
    <name type="common">Common lancelet</name>
    <name type="synonym">Amphioxus lanceolatum</name>
    <dbReference type="NCBI Taxonomy" id="7740"/>
    <lineage>
        <taxon>Eukaryota</taxon>
        <taxon>Metazoa</taxon>
        <taxon>Chordata</taxon>
        <taxon>Cephalochordata</taxon>
        <taxon>Leptocardii</taxon>
        <taxon>Amphioxiformes</taxon>
        <taxon>Branchiostomatidae</taxon>
        <taxon>Branchiostoma</taxon>
    </lineage>
</organism>
<keyword evidence="8" id="KW-1185">Reference proteome</keyword>
<keyword evidence="5 6" id="KW-0472">Membrane</keyword>
<dbReference type="InterPro" id="IPR026572">
    <property type="entry name" value="TMEM267"/>
</dbReference>
<evidence type="ECO:0000313" key="8">
    <source>
        <dbReference type="Proteomes" id="UP000838412"/>
    </source>
</evidence>
<evidence type="ECO:0000256" key="6">
    <source>
        <dbReference type="SAM" id="Phobius"/>
    </source>
</evidence>
<evidence type="ECO:0000256" key="2">
    <source>
        <dbReference type="ARBA" id="ARBA00013977"/>
    </source>
</evidence>
<evidence type="ECO:0000256" key="3">
    <source>
        <dbReference type="ARBA" id="ARBA00022692"/>
    </source>
</evidence>
<proteinExistence type="predicted"/>
<keyword evidence="3 6" id="KW-0812">Transmembrane</keyword>
<evidence type="ECO:0000313" key="7">
    <source>
        <dbReference type="EMBL" id="CAH1251676.1"/>
    </source>
</evidence>
<feature type="transmembrane region" description="Helical" evidence="6">
    <location>
        <begin position="177"/>
        <end position="195"/>
    </location>
</feature>
<dbReference type="PANTHER" id="PTHR13628:SF1">
    <property type="entry name" value="TRANSMEMBRANE PROTEIN 267"/>
    <property type="match status" value="1"/>
</dbReference>
<gene>
    <name evidence="7" type="primary">TMEM267</name>
    <name evidence="7" type="ORF">BLAG_LOCUS11997</name>
</gene>
<dbReference type="Proteomes" id="UP000838412">
    <property type="component" value="Chromosome 19"/>
</dbReference>
<dbReference type="GO" id="GO:0016020">
    <property type="term" value="C:membrane"/>
    <property type="evidence" value="ECO:0007669"/>
    <property type="project" value="UniProtKB-SubCell"/>
</dbReference>
<dbReference type="OrthoDB" id="10014558at2759"/>
<protein>
    <recommendedName>
        <fullName evidence="2">Transmembrane protein 267</fullName>
    </recommendedName>
</protein>
<keyword evidence="4 6" id="KW-1133">Transmembrane helix</keyword>
<name>A0A8J9ZBW3_BRALA</name>
<evidence type="ECO:0000256" key="4">
    <source>
        <dbReference type="ARBA" id="ARBA00022989"/>
    </source>
</evidence>
<evidence type="ECO:0000256" key="5">
    <source>
        <dbReference type="ARBA" id="ARBA00023136"/>
    </source>
</evidence>
<dbReference type="EMBL" id="OV696704">
    <property type="protein sequence ID" value="CAH1251676.1"/>
    <property type="molecule type" value="Genomic_DNA"/>
</dbReference>
<sequence length="215" mass="23995">MSTLQIFLTGFSKLFSVKSTISSVLLGGFCVAADKALRWKPISDETLLRVLTDNTAHGLVGLWSWGIVCGARTRQDILHTLLCGLLASLVDSDHFIAARSLRLKDALSLPARPPFHATSLLLSTVFTMWILLKILDWKALHLLPWICTVAWLSHHIRDGTRRGLWFPPIGSTPPIPYWMYIGLIVLLPNVVILCLNFRTVFDQTRVVDAPLVSNV</sequence>
<comment type="subcellular location">
    <subcellularLocation>
        <location evidence="1">Membrane</location>
        <topology evidence="1">Multi-pass membrane protein</topology>
    </subcellularLocation>
</comment>
<dbReference type="AlphaFoldDB" id="A0A8J9ZBW3"/>
<accession>A0A8J9ZBW3</accession>